<dbReference type="InterPro" id="IPR036291">
    <property type="entry name" value="NAD(P)-bd_dom_sf"/>
</dbReference>
<evidence type="ECO:0000259" key="2">
    <source>
        <dbReference type="Pfam" id="PF22725"/>
    </source>
</evidence>
<sequence length="335" mass="35954">MSGSGIGIGILGAGDFGATHAKAMREVDGVRLVAACRGDVSALDAFTAEYGGKGYADWRDLLADKSVDAVVIAAPHALHEEMAIGAAEAGKHILLEKPMAPTAAACDAINAAVARNGVTLQVGHMIHFAKPVMAARKVIEEGTIGRPLMGSSWMIKLWMEHNRRPWHLKYGTGGGMLMTAGIHALDRLVWLMNDEVASVSGMLGAKSHDQEADDTALLGLRFKRGGMGQVQSVGYRTGAGSFAMDLVCEGGTLRIDMDRGTMLGRDTKWTELPDTVEANWMHHAVRREWEGFRDALRGTARVQVTGAYGRNIIAIIEAAYASNLSHKEETIAHVR</sequence>
<dbReference type="PANTHER" id="PTHR43377">
    <property type="entry name" value="BILIVERDIN REDUCTASE A"/>
    <property type="match status" value="1"/>
</dbReference>
<dbReference type="EMBL" id="JBHUIP010000006">
    <property type="protein sequence ID" value="MFD2262871.1"/>
    <property type="molecule type" value="Genomic_DNA"/>
</dbReference>
<dbReference type="SUPFAM" id="SSF55347">
    <property type="entry name" value="Glyceraldehyde-3-phosphate dehydrogenase-like, C-terminal domain"/>
    <property type="match status" value="1"/>
</dbReference>
<evidence type="ECO:0000313" key="4">
    <source>
        <dbReference type="Proteomes" id="UP001597295"/>
    </source>
</evidence>
<reference evidence="4" key="1">
    <citation type="journal article" date="2019" name="Int. J. Syst. Evol. Microbiol.">
        <title>The Global Catalogue of Microorganisms (GCM) 10K type strain sequencing project: providing services to taxonomists for standard genome sequencing and annotation.</title>
        <authorList>
            <consortium name="The Broad Institute Genomics Platform"/>
            <consortium name="The Broad Institute Genome Sequencing Center for Infectious Disease"/>
            <person name="Wu L."/>
            <person name="Ma J."/>
        </authorList>
    </citation>
    <scope>NUCLEOTIDE SEQUENCE [LARGE SCALE GENOMIC DNA]</scope>
    <source>
        <strain evidence="4">CGMCC 1.19062</strain>
    </source>
</reference>
<dbReference type="InterPro" id="IPR055170">
    <property type="entry name" value="GFO_IDH_MocA-like_dom"/>
</dbReference>
<organism evidence="3 4">
    <name type="scientific">Lacibacterium aquatile</name>
    <dbReference type="NCBI Taxonomy" id="1168082"/>
    <lineage>
        <taxon>Bacteria</taxon>
        <taxon>Pseudomonadati</taxon>
        <taxon>Pseudomonadota</taxon>
        <taxon>Alphaproteobacteria</taxon>
        <taxon>Rhodospirillales</taxon>
        <taxon>Rhodospirillaceae</taxon>
    </lineage>
</organism>
<dbReference type="Gene3D" id="3.40.50.720">
    <property type="entry name" value="NAD(P)-binding Rossmann-like Domain"/>
    <property type="match status" value="1"/>
</dbReference>
<keyword evidence="4" id="KW-1185">Reference proteome</keyword>
<feature type="domain" description="Gfo/Idh/MocA-like oxidoreductase N-terminal" evidence="1">
    <location>
        <begin position="7"/>
        <end position="124"/>
    </location>
</feature>
<dbReference type="SUPFAM" id="SSF51735">
    <property type="entry name" value="NAD(P)-binding Rossmann-fold domains"/>
    <property type="match status" value="1"/>
</dbReference>
<gene>
    <name evidence="3" type="ORF">ACFSM5_08225</name>
</gene>
<dbReference type="Pfam" id="PF22725">
    <property type="entry name" value="GFO_IDH_MocA_C3"/>
    <property type="match status" value="1"/>
</dbReference>
<accession>A0ABW5DQV6</accession>
<dbReference type="PANTHER" id="PTHR43377:SF1">
    <property type="entry name" value="BILIVERDIN REDUCTASE A"/>
    <property type="match status" value="1"/>
</dbReference>
<dbReference type="InterPro" id="IPR000683">
    <property type="entry name" value="Gfo/Idh/MocA-like_OxRdtase_N"/>
</dbReference>
<evidence type="ECO:0000313" key="3">
    <source>
        <dbReference type="EMBL" id="MFD2262871.1"/>
    </source>
</evidence>
<comment type="caution">
    <text evidence="3">The sequence shown here is derived from an EMBL/GenBank/DDBJ whole genome shotgun (WGS) entry which is preliminary data.</text>
</comment>
<proteinExistence type="predicted"/>
<feature type="domain" description="GFO/IDH/MocA-like oxidoreductase" evidence="2">
    <location>
        <begin position="133"/>
        <end position="254"/>
    </location>
</feature>
<dbReference type="RefSeq" id="WP_379875840.1">
    <property type="nucleotide sequence ID" value="NZ_JBHUIP010000006.1"/>
</dbReference>
<name>A0ABW5DQV6_9PROT</name>
<evidence type="ECO:0000259" key="1">
    <source>
        <dbReference type="Pfam" id="PF01408"/>
    </source>
</evidence>
<dbReference type="Pfam" id="PF01408">
    <property type="entry name" value="GFO_IDH_MocA"/>
    <property type="match status" value="1"/>
</dbReference>
<dbReference type="Gene3D" id="3.30.360.10">
    <property type="entry name" value="Dihydrodipicolinate Reductase, domain 2"/>
    <property type="match status" value="1"/>
</dbReference>
<protein>
    <submittedName>
        <fullName evidence="3">Gfo/Idh/MocA family protein</fullName>
    </submittedName>
</protein>
<dbReference type="InterPro" id="IPR051450">
    <property type="entry name" value="Gfo/Idh/MocA_Oxidoreductases"/>
</dbReference>
<dbReference type="Proteomes" id="UP001597295">
    <property type="component" value="Unassembled WGS sequence"/>
</dbReference>